<dbReference type="AlphaFoldDB" id="A0A1G6HBM2"/>
<dbReference type="RefSeq" id="WP_092616255.1">
    <property type="nucleotide sequence ID" value="NZ_FMYK01000002.1"/>
</dbReference>
<dbReference type="EMBL" id="FMYK01000002">
    <property type="protein sequence ID" value="SDB91660.1"/>
    <property type="molecule type" value="Genomic_DNA"/>
</dbReference>
<reference evidence="3" key="1">
    <citation type="submission" date="2016-09" db="EMBL/GenBank/DDBJ databases">
        <authorList>
            <person name="Varghese N."/>
            <person name="Submissions S."/>
        </authorList>
    </citation>
    <scope>NUCLEOTIDE SEQUENCE [LARGE SCALE GENOMIC DNA]</scope>
    <source>
        <strain evidence="3">ANC 3699</strain>
    </source>
</reference>
<dbReference type="Proteomes" id="UP000242317">
    <property type="component" value="Unassembled WGS sequence"/>
</dbReference>
<dbReference type="InterPro" id="IPR021529">
    <property type="entry name" value="DUF2798"/>
</dbReference>
<name>A0A1G6HBM2_9GAMM</name>
<dbReference type="OrthoDB" id="4557675at2"/>
<protein>
    <recommendedName>
        <fullName evidence="4">DUF2798 domain-containing protein</fullName>
    </recommendedName>
</protein>
<proteinExistence type="predicted"/>
<sequence length="89" mass="10077">MSQSPYIFGTVPKLPAKYAAVVIPFILSFMMSGLISFINIIHNIGFVDHFATVWISAWFFSWCIAFPAVLILLPIVRRITARLVDFSKI</sequence>
<feature type="transmembrane region" description="Helical" evidence="1">
    <location>
        <begin position="53"/>
        <end position="73"/>
    </location>
</feature>
<evidence type="ECO:0008006" key="4">
    <source>
        <dbReference type="Google" id="ProtNLM"/>
    </source>
</evidence>
<keyword evidence="1" id="KW-0812">Transmembrane</keyword>
<keyword evidence="1" id="KW-1133">Transmembrane helix</keyword>
<evidence type="ECO:0000313" key="2">
    <source>
        <dbReference type="EMBL" id="SDB91660.1"/>
    </source>
</evidence>
<accession>A0A1G6HBM2</accession>
<gene>
    <name evidence="2" type="ORF">SAMN05421749_10263</name>
</gene>
<evidence type="ECO:0000313" key="3">
    <source>
        <dbReference type="Proteomes" id="UP000242317"/>
    </source>
</evidence>
<evidence type="ECO:0000256" key="1">
    <source>
        <dbReference type="SAM" id="Phobius"/>
    </source>
</evidence>
<dbReference type="Pfam" id="PF11391">
    <property type="entry name" value="DUF2798"/>
    <property type="match status" value="1"/>
</dbReference>
<feature type="transmembrane region" description="Helical" evidence="1">
    <location>
        <begin position="21"/>
        <end position="41"/>
    </location>
</feature>
<organism evidence="2 3">
    <name type="scientific">Acinetobacter marinus</name>
    <dbReference type="NCBI Taxonomy" id="281375"/>
    <lineage>
        <taxon>Bacteria</taxon>
        <taxon>Pseudomonadati</taxon>
        <taxon>Pseudomonadota</taxon>
        <taxon>Gammaproteobacteria</taxon>
        <taxon>Moraxellales</taxon>
        <taxon>Moraxellaceae</taxon>
        <taxon>Acinetobacter</taxon>
    </lineage>
</organism>
<keyword evidence="1" id="KW-0472">Membrane</keyword>
<keyword evidence="3" id="KW-1185">Reference proteome</keyword>